<gene>
    <name evidence="4" type="ORF">METZ01_LOCUS43760</name>
</gene>
<feature type="domain" description="Transketolase N-terminal" evidence="3">
    <location>
        <begin position="191"/>
        <end position="304"/>
    </location>
</feature>
<dbReference type="Pfam" id="PF00456">
    <property type="entry name" value="Transketolase_N"/>
    <property type="match status" value="1"/>
</dbReference>
<comment type="cofactor">
    <cofactor evidence="1">
        <name>thiamine diphosphate</name>
        <dbReference type="ChEBI" id="CHEBI:58937"/>
    </cofactor>
</comment>
<proteinExistence type="predicted"/>
<dbReference type="InterPro" id="IPR005474">
    <property type="entry name" value="Transketolase_N"/>
</dbReference>
<evidence type="ECO:0000313" key="4">
    <source>
        <dbReference type="EMBL" id="SUZ90906.1"/>
    </source>
</evidence>
<dbReference type="SUPFAM" id="SSF52518">
    <property type="entry name" value="Thiamin diphosphate-binding fold (THDP-binding)"/>
    <property type="match status" value="1"/>
</dbReference>
<keyword evidence="2" id="KW-0786">Thiamine pyrophosphate</keyword>
<evidence type="ECO:0000256" key="1">
    <source>
        <dbReference type="ARBA" id="ARBA00001964"/>
    </source>
</evidence>
<accession>A0A381RGH5</accession>
<evidence type="ECO:0000256" key="2">
    <source>
        <dbReference type="ARBA" id="ARBA00023052"/>
    </source>
</evidence>
<reference evidence="4" key="1">
    <citation type="submission" date="2018-05" db="EMBL/GenBank/DDBJ databases">
        <authorList>
            <person name="Lanie J.A."/>
            <person name="Ng W.-L."/>
            <person name="Kazmierczak K.M."/>
            <person name="Andrzejewski T.M."/>
            <person name="Davidsen T.M."/>
            <person name="Wayne K.J."/>
            <person name="Tettelin H."/>
            <person name="Glass J.I."/>
            <person name="Rusch D."/>
            <person name="Podicherti R."/>
            <person name="Tsui H.-C.T."/>
            <person name="Winkler M.E."/>
        </authorList>
    </citation>
    <scope>NUCLEOTIDE SEQUENCE</scope>
</reference>
<dbReference type="FunFam" id="3.40.50.970:FF:000011">
    <property type="entry name" value="Pyruvate dehydrogenase E1 component"/>
    <property type="match status" value="1"/>
</dbReference>
<evidence type="ECO:0000259" key="3">
    <source>
        <dbReference type="Pfam" id="PF00456"/>
    </source>
</evidence>
<organism evidence="4">
    <name type="scientific">marine metagenome</name>
    <dbReference type="NCBI Taxonomy" id="408172"/>
    <lineage>
        <taxon>unclassified sequences</taxon>
        <taxon>metagenomes</taxon>
        <taxon>ecological metagenomes</taxon>
    </lineage>
</organism>
<feature type="non-terminal residue" evidence="4">
    <location>
        <position position="1"/>
    </location>
</feature>
<dbReference type="InterPro" id="IPR029061">
    <property type="entry name" value="THDP-binding"/>
</dbReference>
<sequence length="324" mass="36373">VIDGFTHQLPDGDPEETKEWMDSFDALVDRAGRSRARFMLAKLMERAGELNVGNAPPTWTPYVNTIATEDQPWFPGDEFIERRIRAFIRWNAAAMVINANKTADGIGGHLSTFASSASLYEVGFNWFFRGKDDGQPGDHVYYQGHAAPGVYARAFLERRLDEAHLDRFRMEIGGGGLSSYPHPRLMPDFWEFPTVSMGLGPINSIYHARFDRYLQNRRIDETVDNRVFCFVGDGECDEPETLGAISLAGRSGLGNLIWIVNCNLQRLDGPVRGNSQVIQELEGVFRGAGWNVVKVIWGSEWDELIHADVDGILLKKFNTTVDGE</sequence>
<feature type="non-terminal residue" evidence="4">
    <location>
        <position position="324"/>
    </location>
</feature>
<dbReference type="InterPro" id="IPR051157">
    <property type="entry name" value="PDH/Transketolase"/>
</dbReference>
<dbReference type="AlphaFoldDB" id="A0A381RGH5"/>
<dbReference type="PANTHER" id="PTHR43825">
    <property type="entry name" value="PYRUVATE DEHYDROGENASE E1 COMPONENT"/>
    <property type="match status" value="1"/>
</dbReference>
<protein>
    <recommendedName>
        <fullName evidence="3">Transketolase N-terminal domain-containing protein</fullName>
    </recommendedName>
</protein>
<dbReference type="Gene3D" id="3.40.50.970">
    <property type="match status" value="1"/>
</dbReference>
<dbReference type="PANTHER" id="PTHR43825:SF3">
    <property type="entry name" value="PYRUVATE DEHYDROGENASE E1 COMPONENT"/>
    <property type="match status" value="1"/>
</dbReference>
<name>A0A381RGH5_9ZZZZ</name>
<dbReference type="EMBL" id="UINC01001933">
    <property type="protein sequence ID" value="SUZ90906.1"/>
    <property type="molecule type" value="Genomic_DNA"/>
</dbReference>